<protein>
    <submittedName>
        <fullName evidence="1">Uncharacterized protein</fullName>
    </submittedName>
</protein>
<reference evidence="1" key="1">
    <citation type="submission" date="2020-03" db="EMBL/GenBank/DDBJ databases">
        <title>The deep terrestrial virosphere.</title>
        <authorList>
            <person name="Holmfeldt K."/>
            <person name="Nilsson E."/>
            <person name="Simone D."/>
            <person name="Lopez-Fernandez M."/>
            <person name="Wu X."/>
            <person name="de Brujin I."/>
            <person name="Lundin D."/>
            <person name="Andersson A."/>
            <person name="Bertilsson S."/>
            <person name="Dopson M."/>
        </authorList>
    </citation>
    <scope>NUCLEOTIDE SEQUENCE</scope>
    <source>
        <strain evidence="3">MM415A00143</strain>
        <strain evidence="2">MM415B00963</strain>
        <strain evidence="1">TM448A00700</strain>
    </source>
</reference>
<evidence type="ECO:0000313" key="2">
    <source>
        <dbReference type="EMBL" id="QJA61282.1"/>
    </source>
</evidence>
<dbReference type="EMBL" id="MT145198">
    <property type="protein sequence ID" value="QJI05366.1"/>
    <property type="molecule type" value="Genomic_DNA"/>
</dbReference>
<sequence length="103" mass="12092">MRKFPEEIATKQDVENMINYHPEYHKKLKEVLQRAYDELDEADQVISNDIDPNTGEMVNVKTKKVKKEKMKFKDIGFQNKTALKEVIVRLSCKNIRGEKLPGR</sequence>
<dbReference type="EMBL" id="MT141436">
    <property type="protein sequence ID" value="QJA61282.1"/>
    <property type="molecule type" value="Genomic_DNA"/>
</dbReference>
<evidence type="ECO:0000313" key="3">
    <source>
        <dbReference type="EMBL" id="QJI05366.1"/>
    </source>
</evidence>
<dbReference type="EMBL" id="MT144048">
    <property type="protein sequence ID" value="QJA47547.1"/>
    <property type="molecule type" value="Genomic_DNA"/>
</dbReference>
<gene>
    <name evidence="3" type="ORF">MM415A00143_0041</name>
    <name evidence="2" type="ORF">MM415B00963_0007</name>
    <name evidence="1" type="ORF">TM448A00700_0010</name>
</gene>
<name>A0A6H1ZJP9_9ZZZZ</name>
<organism evidence="1">
    <name type="scientific">viral metagenome</name>
    <dbReference type="NCBI Taxonomy" id="1070528"/>
    <lineage>
        <taxon>unclassified sequences</taxon>
        <taxon>metagenomes</taxon>
        <taxon>organismal metagenomes</taxon>
    </lineage>
</organism>
<dbReference type="AlphaFoldDB" id="A0A6H1ZJP9"/>
<accession>A0A6H1ZJP9</accession>
<evidence type="ECO:0000313" key="1">
    <source>
        <dbReference type="EMBL" id="QJA47547.1"/>
    </source>
</evidence>
<proteinExistence type="predicted"/>